<evidence type="ECO:0000313" key="8">
    <source>
        <dbReference type="Proteomes" id="UP001556196"/>
    </source>
</evidence>
<keyword evidence="4" id="KW-0479">Metal-binding</keyword>
<accession>A0ABV3QZZ4</accession>
<evidence type="ECO:0000313" key="7">
    <source>
        <dbReference type="EMBL" id="MEW9806528.1"/>
    </source>
</evidence>
<name>A0ABV3QZZ4_9HYPH</name>
<evidence type="ECO:0000256" key="5">
    <source>
        <dbReference type="ARBA" id="ARBA00022801"/>
    </source>
</evidence>
<dbReference type="PANTHER" id="PTHR32481">
    <property type="entry name" value="AMINOPEPTIDASE"/>
    <property type="match status" value="1"/>
</dbReference>
<dbReference type="Gene3D" id="2.40.30.40">
    <property type="entry name" value="Peptidase M42, domain 2"/>
    <property type="match status" value="1"/>
</dbReference>
<dbReference type="Proteomes" id="UP001556196">
    <property type="component" value="Unassembled WGS sequence"/>
</dbReference>
<dbReference type="EMBL" id="JBFOCI010000003">
    <property type="protein sequence ID" value="MEW9806528.1"/>
    <property type="molecule type" value="Genomic_DNA"/>
</dbReference>
<keyword evidence="8" id="KW-1185">Reference proteome</keyword>
<sequence length="374" mass="40041">MSGGEAKGEVSARLKSELRDLMLIPGLAGYEGRVRRHLAAQMKALGLETRTDRLGNLIATREGDPGAPSVMLFTHMDQLGFIVRKIEPNGFLRIERLGGVPERALPSQEVLVCVAPGRDRPGVIANKSHHATTPDEKYRVVPYQDLYVDAGFGSADEVLAAGIDVGQPIVYRPHFVELSAERVAGTAIDDRAGCAVVVEVARQLAGRKAPTVHFVFSVQEEFNLRGALTAAQILQPDIAIQLDIILATDTPDMGYRGEVQLGGGPGMSMYSFHGRGTLNGTIPHPALVSLFGGVSESLGMPLQRSAHTGALTETSYVQLVGQGVAAIDLGFPMRYSHSSLEVCDIGDLDALTTLLVEGIGRIDAGFSLDRDDYE</sequence>
<dbReference type="Gene3D" id="3.40.630.10">
    <property type="entry name" value="Zn peptidases"/>
    <property type="match status" value="1"/>
</dbReference>
<keyword evidence="5" id="KW-0378">Hydrolase</keyword>
<keyword evidence="3" id="KW-0645">Protease</keyword>
<gene>
    <name evidence="7" type="ORF">ABUE31_11090</name>
</gene>
<evidence type="ECO:0000256" key="4">
    <source>
        <dbReference type="ARBA" id="ARBA00022723"/>
    </source>
</evidence>
<dbReference type="RefSeq" id="WP_367723663.1">
    <property type="nucleotide sequence ID" value="NZ_JBFOCH010000030.1"/>
</dbReference>
<keyword evidence="2" id="KW-0031">Aminopeptidase</keyword>
<evidence type="ECO:0000256" key="1">
    <source>
        <dbReference type="ARBA" id="ARBA00006272"/>
    </source>
</evidence>
<evidence type="ECO:0000256" key="6">
    <source>
        <dbReference type="PIRNR" id="PIRNR001123"/>
    </source>
</evidence>
<dbReference type="InterPro" id="IPR008007">
    <property type="entry name" value="Peptidase_M42"/>
</dbReference>
<dbReference type="Pfam" id="PF05343">
    <property type="entry name" value="Peptidase_M42"/>
    <property type="match status" value="1"/>
</dbReference>
<protein>
    <submittedName>
        <fullName evidence="7">M42 family metallopeptidase</fullName>
    </submittedName>
</protein>
<dbReference type="InterPro" id="IPR023367">
    <property type="entry name" value="Peptidase_M42_dom2"/>
</dbReference>
<comment type="caution">
    <text evidence="7">The sequence shown here is derived from an EMBL/GenBank/DDBJ whole genome shotgun (WGS) entry which is preliminary data.</text>
</comment>
<dbReference type="PANTHER" id="PTHR32481:SF0">
    <property type="entry name" value="AMINOPEPTIDASE YPDE-RELATED"/>
    <property type="match status" value="1"/>
</dbReference>
<dbReference type="PIRSF" id="PIRSF001123">
    <property type="entry name" value="PepA_GA"/>
    <property type="match status" value="1"/>
</dbReference>
<evidence type="ECO:0000256" key="2">
    <source>
        <dbReference type="ARBA" id="ARBA00022438"/>
    </source>
</evidence>
<dbReference type="SUPFAM" id="SSF101821">
    <property type="entry name" value="Aminopeptidase/glucanase lid domain"/>
    <property type="match status" value="1"/>
</dbReference>
<proteinExistence type="inferred from homology"/>
<organism evidence="7 8">
    <name type="scientific">Mesorhizobium marinum</name>
    <dbReference type="NCBI Taxonomy" id="3228790"/>
    <lineage>
        <taxon>Bacteria</taxon>
        <taxon>Pseudomonadati</taxon>
        <taxon>Pseudomonadota</taxon>
        <taxon>Alphaproteobacteria</taxon>
        <taxon>Hyphomicrobiales</taxon>
        <taxon>Phyllobacteriaceae</taxon>
        <taxon>Mesorhizobium</taxon>
    </lineage>
</organism>
<reference evidence="7 8" key="1">
    <citation type="submission" date="2024-06" db="EMBL/GenBank/DDBJ databases">
        <authorList>
            <person name="Tuo L."/>
        </authorList>
    </citation>
    <scope>NUCLEOTIDE SEQUENCE [LARGE SCALE GENOMIC DNA]</scope>
    <source>
        <strain evidence="7 8">ZMM04-5</strain>
    </source>
</reference>
<dbReference type="SUPFAM" id="SSF53187">
    <property type="entry name" value="Zn-dependent exopeptidases"/>
    <property type="match status" value="1"/>
</dbReference>
<dbReference type="CDD" id="cd05656">
    <property type="entry name" value="M42_Frv"/>
    <property type="match status" value="1"/>
</dbReference>
<evidence type="ECO:0000256" key="3">
    <source>
        <dbReference type="ARBA" id="ARBA00022670"/>
    </source>
</evidence>
<comment type="similarity">
    <text evidence="1 6">Belongs to the peptidase M42 family.</text>
</comment>
<dbReference type="InterPro" id="IPR051464">
    <property type="entry name" value="Peptidase_M42_aminopept"/>
</dbReference>